<gene>
    <name evidence="2" type="ORF">S03H2_51997</name>
</gene>
<evidence type="ECO:0000259" key="1">
    <source>
        <dbReference type="Pfam" id="PF01796"/>
    </source>
</evidence>
<proteinExistence type="predicted"/>
<comment type="caution">
    <text evidence="2">The sequence shown here is derived from an EMBL/GenBank/DDBJ whole genome shotgun (WGS) entry which is preliminary data.</text>
</comment>
<protein>
    <recommendedName>
        <fullName evidence="1">ChsH2 C-terminal OB-fold domain-containing protein</fullName>
    </recommendedName>
</protein>
<sequence length="78" mass="8725">MVEEGFDREHPYCSGVVELEEGTRVTARILGVDVMNPDQIKIGTPVAVEYQERVHGGERETFLAFRAVSRGIPHLNSQ</sequence>
<organism evidence="2">
    <name type="scientific">marine sediment metagenome</name>
    <dbReference type="NCBI Taxonomy" id="412755"/>
    <lineage>
        <taxon>unclassified sequences</taxon>
        <taxon>metagenomes</taxon>
        <taxon>ecological metagenomes</taxon>
    </lineage>
</organism>
<dbReference type="InterPro" id="IPR012340">
    <property type="entry name" value="NA-bd_OB-fold"/>
</dbReference>
<dbReference type="InterPro" id="IPR002878">
    <property type="entry name" value="ChsH2_C"/>
</dbReference>
<dbReference type="Pfam" id="PF01796">
    <property type="entry name" value="OB_ChsH2_C"/>
    <property type="match status" value="1"/>
</dbReference>
<dbReference type="SUPFAM" id="SSF50249">
    <property type="entry name" value="Nucleic acid-binding proteins"/>
    <property type="match status" value="1"/>
</dbReference>
<feature type="domain" description="ChsH2 C-terminal OB-fold" evidence="1">
    <location>
        <begin position="4"/>
        <end position="50"/>
    </location>
</feature>
<evidence type="ECO:0000313" key="2">
    <source>
        <dbReference type="EMBL" id="GAH63033.1"/>
    </source>
</evidence>
<dbReference type="AlphaFoldDB" id="X1IZS1"/>
<name>X1IZS1_9ZZZZ</name>
<reference evidence="2" key="1">
    <citation type="journal article" date="2014" name="Front. Microbiol.">
        <title>High frequency of phylogenetically diverse reductive dehalogenase-homologous genes in deep subseafloor sedimentary metagenomes.</title>
        <authorList>
            <person name="Kawai M."/>
            <person name="Futagami T."/>
            <person name="Toyoda A."/>
            <person name="Takaki Y."/>
            <person name="Nishi S."/>
            <person name="Hori S."/>
            <person name="Arai W."/>
            <person name="Tsubouchi T."/>
            <person name="Morono Y."/>
            <person name="Uchiyama I."/>
            <person name="Ito T."/>
            <person name="Fujiyama A."/>
            <person name="Inagaki F."/>
            <person name="Takami H."/>
        </authorList>
    </citation>
    <scope>NUCLEOTIDE SEQUENCE</scope>
    <source>
        <strain evidence="2">Expedition CK06-06</strain>
    </source>
</reference>
<accession>X1IZS1</accession>
<dbReference type="EMBL" id="BARU01033022">
    <property type="protein sequence ID" value="GAH63033.1"/>
    <property type="molecule type" value="Genomic_DNA"/>
</dbReference>